<evidence type="ECO:0000256" key="1">
    <source>
        <dbReference type="ARBA" id="ARBA00004370"/>
    </source>
</evidence>
<dbReference type="Pfam" id="PF01679">
    <property type="entry name" value="Pmp3"/>
    <property type="match status" value="1"/>
</dbReference>
<evidence type="ECO:0000256" key="5">
    <source>
        <dbReference type="ARBA" id="ARBA00023136"/>
    </source>
</evidence>
<proteinExistence type="inferred from homology"/>
<comment type="caution">
    <text evidence="7">The sequence shown here is derived from an EMBL/GenBank/DDBJ whole genome shotgun (WGS) entry which is preliminary data.</text>
</comment>
<evidence type="ECO:0000313" key="7">
    <source>
        <dbReference type="EMBL" id="KAK4226597.1"/>
    </source>
</evidence>
<dbReference type="PROSITE" id="PS01309">
    <property type="entry name" value="UPF0057"/>
    <property type="match status" value="1"/>
</dbReference>
<comment type="subcellular location">
    <subcellularLocation>
        <location evidence="1">Membrane</location>
    </subcellularLocation>
</comment>
<keyword evidence="4 6" id="KW-1133">Transmembrane helix</keyword>
<evidence type="ECO:0000256" key="6">
    <source>
        <dbReference type="SAM" id="Phobius"/>
    </source>
</evidence>
<evidence type="ECO:0000256" key="3">
    <source>
        <dbReference type="ARBA" id="ARBA00022692"/>
    </source>
</evidence>
<evidence type="ECO:0000256" key="4">
    <source>
        <dbReference type="ARBA" id="ARBA00022989"/>
    </source>
</evidence>
<keyword evidence="3 6" id="KW-0812">Transmembrane</keyword>
<sequence>MFNPYYKTAPQYTPTSLPSYGPFSPSKIQANPATISFSTPIYSSRTTFGRRRDSSPNPSPRDTTVFCPQSGFQPIARVQIYYPYPTRDAFLSLLFPPLAVYLHTGVHWALLLNVFFCLLGIWPGTLHSFWILNEYPLSSIDLTVLSERNKRALWFAAGLGVIAWILGLRELMSFWRGITGEGALKWIVGGVGDGVRVGIGVVGEWIKAGVEGLTNLGQNLREWWGPWKRK</sequence>
<dbReference type="EMBL" id="MU865345">
    <property type="protein sequence ID" value="KAK4226597.1"/>
    <property type="molecule type" value="Genomic_DNA"/>
</dbReference>
<accession>A0AAN7BNL5</accession>
<evidence type="ECO:0000256" key="2">
    <source>
        <dbReference type="ARBA" id="ARBA00009530"/>
    </source>
</evidence>
<comment type="similarity">
    <text evidence="2">Belongs to the UPF0057 (PMP3) family.</text>
</comment>
<feature type="transmembrane region" description="Helical" evidence="6">
    <location>
        <begin position="152"/>
        <end position="168"/>
    </location>
</feature>
<reference evidence="7" key="1">
    <citation type="journal article" date="2023" name="Mol. Phylogenet. Evol.">
        <title>Genome-scale phylogeny and comparative genomics of the fungal order Sordariales.</title>
        <authorList>
            <person name="Hensen N."/>
            <person name="Bonometti L."/>
            <person name="Westerberg I."/>
            <person name="Brannstrom I.O."/>
            <person name="Guillou S."/>
            <person name="Cros-Aarteil S."/>
            <person name="Calhoun S."/>
            <person name="Haridas S."/>
            <person name="Kuo A."/>
            <person name="Mondo S."/>
            <person name="Pangilinan J."/>
            <person name="Riley R."/>
            <person name="LaButti K."/>
            <person name="Andreopoulos B."/>
            <person name="Lipzen A."/>
            <person name="Chen C."/>
            <person name="Yan M."/>
            <person name="Daum C."/>
            <person name="Ng V."/>
            <person name="Clum A."/>
            <person name="Steindorff A."/>
            <person name="Ohm R.A."/>
            <person name="Martin F."/>
            <person name="Silar P."/>
            <person name="Natvig D.O."/>
            <person name="Lalanne C."/>
            <person name="Gautier V."/>
            <person name="Ament-Velasquez S.L."/>
            <person name="Kruys A."/>
            <person name="Hutchinson M.I."/>
            <person name="Powell A.J."/>
            <person name="Barry K."/>
            <person name="Miller A.N."/>
            <person name="Grigoriev I.V."/>
            <person name="Debuchy R."/>
            <person name="Gladieux P."/>
            <person name="Hiltunen Thoren M."/>
            <person name="Johannesson H."/>
        </authorList>
    </citation>
    <scope>NUCLEOTIDE SEQUENCE</scope>
    <source>
        <strain evidence="7">CBS 990.96</strain>
    </source>
</reference>
<name>A0AAN7BNL5_9PEZI</name>
<organism evidence="7 8">
    <name type="scientific">Podospora fimiseda</name>
    <dbReference type="NCBI Taxonomy" id="252190"/>
    <lineage>
        <taxon>Eukaryota</taxon>
        <taxon>Fungi</taxon>
        <taxon>Dikarya</taxon>
        <taxon>Ascomycota</taxon>
        <taxon>Pezizomycotina</taxon>
        <taxon>Sordariomycetes</taxon>
        <taxon>Sordariomycetidae</taxon>
        <taxon>Sordariales</taxon>
        <taxon>Podosporaceae</taxon>
        <taxon>Podospora</taxon>
    </lineage>
</organism>
<evidence type="ECO:0000313" key="8">
    <source>
        <dbReference type="Proteomes" id="UP001301958"/>
    </source>
</evidence>
<dbReference type="InterPro" id="IPR000612">
    <property type="entry name" value="PMP3"/>
</dbReference>
<keyword evidence="5 6" id="KW-0472">Membrane</keyword>
<gene>
    <name evidence="7" type="ORF">QBC38DRAFT_480176</name>
</gene>
<dbReference type="GO" id="GO:0016020">
    <property type="term" value="C:membrane"/>
    <property type="evidence" value="ECO:0007669"/>
    <property type="project" value="UniProtKB-SubCell"/>
</dbReference>
<dbReference type="AlphaFoldDB" id="A0AAN7BNL5"/>
<dbReference type="Proteomes" id="UP001301958">
    <property type="component" value="Unassembled WGS sequence"/>
</dbReference>
<keyword evidence="8" id="KW-1185">Reference proteome</keyword>
<feature type="transmembrane region" description="Helical" evidence="6">
    <location>
        <begin position="110"/>
        <end position="132"/>
    </location>
</feature>
<protein>
    <submittedName>
        <fullName evidence="7">Uncharacterized protein</fullName>
    </submittedName>
</protein>
<reference evidence="7" key="2">
    <citation type="submission" date="2023-05" db="EMBL/GenBank/DDBJ databases">
        <authorList>
            <consortium name="Lawrence Berkeley National Laboratory"/>
            <person name="Steindorff A."/>
            <person name="Hensen N."/>
            <person name="Bonometti L."/>
            <person name="Westerberg I."/>
            <person name="Brannstrom I.O."/>
            <person name="Guillou S."/>
            <person name="Cros-Aarteil S."/>
            <person name="Calhoun S."/>
            <person name="Haridas S."/>
            <person name="Kuo A."/>
            <person name="Mondo S."/>
            <person name="Pangilinan J."/>
            <person name="Riley R."/>
            <person name="Labutti K."/>
            <person name="Andreopoulos B."/>
            <person name="Lipzen A."/>
            <person name="Chen C."/>
            <person name="Yanf M."/>
            <person name="Daum C."/>
            <person name="Ng V."/>
            <person name="Clum A."/>
            <person name="Ohm R."/>
            <person name="Martin F."/>
            <person name="Silar P."/>
            <person name="Natvig D."/>
            <person name="Lalanne C."/>
            <person name="Gautier V."/>
            <person name="Ament-Velasquez S.L."/>
            <person name="Kruys A."/>
            <person name="Hutchinson M.I."/>
            <person name="Powell A.J."/>
            <person name="Barry K."/>
            <person name="Miller A.N."/>
            <person name="Grigoriev I.V."/>
            <person name="Debuchy R."/>
            <person name="Gladieux P."/>
            <person name="Thoren M.H."/>
            <person name="Johannesson H."/>
        </authorList>
    </citation>
    <scope>NUCLEOTIDE SEQUENCE</scope>
    <source>
        <strain evidence="7">CBS 990.96</strain>
    </source>
</reference>